<keyword evidence="2" id="KW-1185">Reference proteome</keyword>
<dbReference type="RefSeq" id="WP_344649497.1">
    <property type="nucleotide sequence ID" value="NZ_BAAAGX010000011.1"/>
</dbReference>
<gene>
    <name evidence="1" type="ORF">GCM10009539_30660</name>
</gene>
<evidence type="ECO:0000313" key="1">
    <source>
        <dbReference type="EMBL" id="GAA0243096.1"/>
    </source>
</evidence>
<dbReference type="Proteomes" id="UP001500967">
    <property type="component" value="Unassembled WGS sequence"/>
</dbReference>
<dbReference type="EMBL" id="BAAAGX010000011">
    <property type="protein sequence ID" value="GAA0243096.1"/>
    <property type="molecule type" value="Genomic_DNA"/>
</dbReference>
<proteinExistence type="predicted"/>
<dbReference type="SUPFAM" id="SSF48452">
    <property type="entry name" value="TPR-like"/>
    <property type="match status" value="1"/>
</dbReference>
<sequence length="298" mass="32567">MARVGNAQVRRIAALAGELYDLDYDIGGDALWHRAEDHVRQAHQLLRFGTYTDRVGRRLHAATGELGMCAGWLAFDAARHAQARRSYTEALTLSRIADDPWLEFHALVSMSMQCVATDRPRDALVLAQAAERLLRRRPHPLLAAVAAMRQARAYAKLGDPAGMRAAMDRAWTAFEARGDTAESAPEWTRFLDDAELAGNEGMCENDLGRLARASALLGRACGEQRDGMTRNLSLYTVRLARVALAAGDAERAVRLGETALGLAVDRVASTRIVTELRELRDELSARAVAAPRLAALVA</sequence>
<dbReference type="Gene3D" id="1.25.40.10">
    <property type="entry name" value="Tetratricopeptide repeat domain"/>
    <property type="match status" value="1"/>
</dbReference>
<dbReference type="InterPro" id="IPR011990">
    <property type="entry name" value="TPR-like_helical_dom_sf"/>
</dbReference>
<protein>
    <submittedName>
        <fullName evidence="1">Uncharacterized protein</fullName>
    </submittedName>
</protein>
<organism evidence="1 2">
    <name type="scientific">Cryptosporangium japonicum</name>
    <dbReference type="NCBI Taxonomy" id="80872"/>
    <lineage>
        <taxon>Bacteria</taxon>
        <taxon>Bacillati</taxon>
        <taxon>Actinomycetota</taxon>
        <taxon>Actinomycetes</taxon>
        <taxon>Cryptosporangiales</taxon>
        <taxon>Cryptosporangiaceae</taxon>
        <taxon>Cryptosporangium</taxon>
    </lineage>
</organism>
<evidence type="ECO:0000313" key="2">
    <source>
        <dbReference type="Proteomes" id="UP001500967"/>
    </source>
</evidence>
<name>A0ABN0U9G7_9ACTN</name>
<comment type="caution">
    <text evidence="1">The sequence shown here is derived from an EMBL/GenBank/DDBJ whole genome shotgun (WGS) entry which is preliminary data.</text>
</comment>
<reference evidence="1 2" key="1">
    <citation type="journal article" date="2019" name="Int. J. Syst. Evol. Microbiol.">
        <title>The Global Catalogue of Microorganisms (GCM) 10K type strain sequencing project: providing services to taxonomists for standard genome sequencing and annotation.</title>
        <authorList>
            <consortium name="The Broad Institute Genomics Platform"/>
            <consortium name="The Broad Institute Genome Sequencing Center for Infectious Disease"/>
            <person name="Wu L."/>
            <person name="Ma J."/>
        </authorList>
    </citation>
    <scope>NUCLEOTIDE SEQUENCE [LARGE SCALE GENOMIC DNA]</scope>
    <source>
        <strain evidence="1 2">JCM 10425</strain>
    </source>
</reference>
<accession>A0ABN0U9G7</accession>